<dbReference type="InterPro" id="IPR045097">
    <property type="entry name" value="Thymidate_synth/dCMP_Mease"/>
</dbReference>
<dbReference type="GO" id="GO:0004799">
    <property type="term" value="F:thymidylate synthase activity"/>
    <property type="evidence" value="ECO:0007669"/>
    <property type="project" value="UniProtKB-EC"/>
</dbReference>
<reference evidence="6" key="1">
    <citation type="submission" date="2018-07" db="EMBL/GenBank/DDBJ databases">
        <authorList>
            <person name="Zhao J."/>
        </authorList>
    </citation>
    <scope>NUCLEOTIDE SEQUENCE [LARGE SCALE GENOMIC DNA]</scope>
    <source>
        <strain evidence="6">GSSD-12</strain>
    </source>
</reference>
<keyword evidence="6" id="KW-1185">Reference proteome</keyword>
<proteinExistence type="predicted"/>
<dbReference type="PANTHER" id="PTHR11548">
    <property type="entry name" value="THYMIDYLATE SYNTHASE 1"/>
    <property type="match status" value="1"/>
</dbReference>
<dbReference type="GO" id="GO:0006231">
    <property type="term" value="P:dTMP biosynthetic process"/>
    <property type="evidence" value="ECO:0007669"/>
    <property type="project" value="InterPro"/>
</dbReference>
<dbReference type="GO" id="GO:0005829">
    <property type="term" value="C:cytosol"/>
    <property type="evidence" value="ECO:0007669"/>
    <property type="project" value="TreeGrafter"/>
</dbReference>
<keyword evidence="2" id="KW-0489">Methyltransferase</keyword>
<dbReference type="AlphaFoldDB" id="A0A345HRQ6"/>
<protein>
    <recommendedName>
        <fullName evidence="1">thymidylate synthase</fullName>
        <ecNumber evidence="1">2.1.1.45</ecNumber>
    </recommendedName>
</protein>
<dbReference type="KEGG" id="spad:DVK44_18915"/>
<dbReference type="CDD" id="cd00351">
    <property type="entry name" value="TS_Pyrimidine_HMase"/>
    <property type="match status" value="1"/>
</dbReference>
<dbReference type="OrthoDB" id="9774633at2"/>
<dbReference type="RefSeq" id="WP_114660710.1">
    <property type="nucleotide sequence ID" value="NZ_CP031194.1"/>
</dbReference>
<dbReference type="InterPro" id="IPR023451">
    <property type="entry name" value="Thymidate_synth/dCMP_Mease_dom"/>
</dbReference>
<name>A0A345HRQ6_9ACTN</name>
<dbReference type="PANTHER" id="PTHR11548:SF9">
    <property type="entry name" value="THYMIDYLATE SYNTHASE"/>
    <property type="match status" value="1"/>
</dbReference>
<dbReference type="InterPro" id="IPR036926">
    <property type="entry name" value="Thymidate_synth/dCMP_Mease_sf"/>
</dbReference>
<dbReference type="Proteomes" id="UP000253868">
    <property type="component" value="Chromosome"/>
</dbReference>
<dbReference type="EMBL" id="CP031194">
    <property type="protein sequence ID" value="AXG79380.1"/>
    <property type="molecule type" value="Genomic_DNA"/>
</dbReference>
<evidence type="ECO:0000313" key="5">
    <source>
        <dbReference type="EMBL" id="AXG79380.1"/>
    </source>
</evidence>
<accession>A0A345HRQ6</accession>
<dbReference type="EC" id="2.1.1.45" evidence="1"/>
<dbReference type="Pfam" id="PF00303">
    <property type="entry name" value="Thymidylat_synt"/>
    <property type="match status" value="1"/>
</dbReference>
<evidence type="ECO:0000256" key="3">
    <source>
        <dbReference type="ARBA" id="ARBA00022679"/>
    </source>
</evidence>
<sequence>MTHLTGDSVAELFTGAVLLAKAGEEVAPRGMATREVLNVTMTLAQPRARLLYAPPTRILNPAFAVAETVWHLSGSDEPWIYDYNARLRQFTDDGILRGAYGPRMRNWAGTVDQLRRVVEILKEDRDSRRALIQLYDPARDAAGHKDVPCTLGFRFHLRAGRLHMTTSMRGQDVWIGMPYDLFFFTTLHELVAGWLDADLGEYHHQVGSLHIYERDMERADTLTDVTASTVMPELATPWEGFDKLLAKVGAREETGHPGWAAMADTMCSYRLWKDGLREQAWRVADTIDTPLGEALIAWYGELVRRTGTSTARTIPTSAGTGTM</sequence>
<dbReference type="Gene3D" id="3.30.572.10">
    <property type="entry name" value="Thymidylate synthase/dCMP hydroxymethylase domain"/>
    <property type="match status" value="1"/>
</dbReference>
<evidence type="ECO:0000313" key="6">
    <source>
        <dbReference type="Proteomes" id="UP000253868"/>
    </source>
</evidence>
<feature type="domain" description="Thymidylate synthase/dCMP hydroxymethylase" evidence="4">
    <location>
        <begin position="54"/>
        <end position="225"/>
    </location>
</feature>
<dbReference type="SUPFAM" id="SSF55831">
    <property type="entry name" value="Thymidylate synthase/dCMP hydroxymethylase"/>
    <property type="match status" value="1"/>
</dbReference>
<dbReference type="GO" id="GO:0032259">
    <property type="term" value="P:methylation"/>
    <property type="evidence" value="ECO:0007669"/>
    <property type="project" value="UniProtKB-KW"/>
</dbReference>
<organism evidence="5 6">
    <name type="scientific">Streptomyces paludis</name>
    <dbReference type="NCBI Taxonomy" id="2282738"/>
    <lineage>
        <taxon>Bacteria</taxon>
        <taxon>Bacillati</taxon>
        <taxon>Actinomycetota</taxon>
        <taxon>Actinomycetes</taxon>
        <taxon>Kitasatosporales</taxon>
        <taxon>Streptomycetaceae</taxon>
        <taxon>Streptomyces</taxon>
    </lineage>
</organism>
<evidence type="ECO:0000256" key="2">
    <source>
        <dbReference type="ARBA" id="ARBA00022603"/>
    </source>
</evidence>
<gene>
    <name evidence="5" type="ORF">DVK44_18915</name>
</gene>
<keyword evidence="3" id="KW-0808">Transferase</keyword>
<evidence type="ECO:0000259" key="4">
    <source>
        <dbReference type="Pfam" id="PF00303"/>
    </source>
</evidence>
<dbReference type="PRINTS" id="PR00108">
    <property type="entry name" value="THYMDSNTHASE"/>
</dbReference>
<dbReference type="InterPro" id="IPR000398">
    <property type="entry name" value="Thymidylate_synthase"/>
</dbReference>
<evidence type="ECO:0000256" key="1">
    <source>
        <dbReference type="ARBA" id="ARBA00011947"/>
    </source>
</evidence>